<protein>
    <submittedName>
        <fullName evidence="1">Uncharacterized protein</fullName>
    </submittedName>
</protein>
<organism evidence="1 2">
    <name type="scientific">Trichonephila inaurata madagascariensis</name>
    <dbReference type="NCBI Taxonomy" id="2747483"/>
    <lineage>
        <taxon>Eukaryota</taxon>
        <taxon>Metazoa</taxon>
        <taxon>Ecdysozoa</taxon>
        <taxon>Arthropoda</taxon>
        <taxon>Chelicerata</taxon>
        <taxon>Arachnida</taxon>
        <taxon>Araneae</taxon>
        <taxon>Araneomorphae</taxon>
        <taxon>Entelegynae</taxon>
        <taxon>Araneoidea</taxon>
        <taxon>Nephilidae</taxon>
        <taxon>Trichonephila</taxon>
        <taxon>Trichonephila inaurata</taxon>
    </lineage>
</organism>
<keyword evidence="2" id="KW-1185">Reference proteome</keyword>
<gene>
    <name evidence="1" type="ORF">TNIN_15201</name>
</gene>
<proteinExistence type="predicted"/>
<name>A0A8X7CUH4_9ARAC</name>
<comment type="caution">
    <text evidence="1">The sequence shown here is derived from an EMBL/GenBank/DDBJ whole genome shotgun (WGS) entry which is preliminary data.</text>
</comment>
<dbReference type="EMBL" id="BMAV01022993">
    <property type="protein sequence ID" value="GFY78427.1"/>
    <property type="molecule type" value="Genomic_DNA"/>
</dbReference>
<evidence type="ECO:0000313" key="1">
    <source>
        <dbReference type="EMBL" id="GFY78427.1"/>
    </source>
</evidence>
<dbReference type="Proteomes" id="UP000886998">
    <property type="component" value="Unassembled WGS sequence"/>
</dbReference>
<reference evidence="1" key="1">
    <citation type="submission" date="2020-08" db="EMBL/GenBank/DDBJ databases">
        <title>Multicomponent nature underlies the extraordinary mechanical properties of spider dragline silk.</title>
        <authorList>
            <person name="Kono N."/>
            <person name="Nakamura H."/>
            <person name="Mori M."/>
            <person name="Yoshida Y."/>
            <person name="Ohtoshi R."/>
            <person name="Malay A.D."/>
            <person name="Moran D.A.P."/>
            <person name="Tomita M."/>
            <person name="Numata K."/>
            <person name="Arakawa K."/>
        </authorList>
    </citation>
    <scope>NUCLEOTIDE SEQUENCE</scope>
</reference>
<sequence>MIQFDLQVSIQLNENLLNEHVKNKATIRMWDLQESFLVTGDILGIEKSSFLMADTFLKPFPRQAKEPAIWFCYSRAFVDIPFQFRLITPLELQLELCKYKKMNTPSQ</sequence>
<accession>A0A8X7CUH4</accession>
<dbReference type="AlphaFoldDB" id="A0A8X7CUH4"/>
<evidence type="ECO:0000313" key="2">
    <source>
        <dbReference type="Proteomes" id="UP000886998"/>
    </source>
</evidence>